<gene>
    <name evidence="1" type="ORF">CAPTEDRAFT_136279</name>
</gene>
<evidence type="ECO:0000313" key="2">
    <source>
        <dbReference type="EnsemblMetazoa" id="CapteP136279"/>
    </source>
</evidence>
<dbReference type="EnsemblMetazoa" id="CapteT136279">
    <property type="protein sequence ID" value="CapteP136279"/>
    <property type="gene ID" value="CapteG136279"/>
</dbReference>
<organism evidence="1">
    <name type="scientific">Capitella teleta</name>
    <name type="common">Polychaete worm</name>
    <dbReference type="NCBI Taxonomy" id="283909"/>
    <lineage>
        <taxon>Eukaryota</taxon>
        <taxon>Metazoa</taxon>
        <taxon>Spiralia</taxon>
        <taxon>Lophotrochozoa</taxon>
        <taxon>Annelida</taxon>
        <taxon>Polychaeta</taxon>
        <taxon>Sedentaria</taxon>
        <taxon>Scolecida</taxon>
        <taxon>Capitellidae</taxon>
        <taxon>Capitella</taxon>
    </lineage>
</organism>
<dbReference type="OMA" id="LMNWNTH"/>
<dbReference type="HOGENOM" id="CLU_000680_22_5_1"/>
<dbReference type="OrthoDB" id="6152726at2759"/>
<keyword evidence="3" id="KW-1185">Reference proteome</keyword>
<proteinExistence type="predicted"/>
<sequence>LQHTPHIECIVLKANRDSGIIKRTVGYSAPQYVKLRLFTTLVRPILENCSQVWSPSLKKYIYFIESTQRSMTKYVLNIFTDEMS</sequence>
<name>R7TE58_CAPTE</name>
<reference evidence="2" key="3">
    <citation type="submission" date="2015-06" db="UniProtKB">
        <authorList>
            <consortium name="EnsemblMetazoa"/>
        </authorList>
    </citation>
    <scope>IDENTIFICATION</scope>
</reference>
<protein>
    <submittedName>
        <fullName evidence="1 2">Uncharacterized protein</fullName>
    </submittedName>
</protein>
<dbReference type="AlphaFoldDB" id="R7TE58"/>
<reference evidence="3" key="1">
    <citation type="submission" date="2012-12" db="EMBL/GenBank/DDBJ databases">
        <authorList>
            <person name="Hellsten U."/>
            <person name="Grimwood J."/>
            <person name="Chapman J.A."/>
            <person name="Shapiro H."/>
            <person name="Aerts A."/>
            <person name="Otillar R.P."/>
            <person name="Terry A.Y."/>
            <person name="Boore J.L."/>
            <person name="Simakov O."/>
            <person name="Marletaz F."/>
            <person name="Cho S.-J."/>
            <person name="Edsinger-Gonzales E."/>
            <person name="Havlak P."/>
            <person name="Kuo D.-H."/>
            <person name="Larsson T."/>
            <person name="Lv J."/>
            <person name="Arendt D."/>
            <person name="Savage R."/>
            <person name="Osoegawa K."/>
            <person name="de Jong P."/>
            <person name="Lindberg D.R."/>
            <person name="Seaver E.C."/>
            <person name="Weisblat D.A."/>
            <person name="Putnam N.H."/>
            <person name="Grigoriev I.V."/>
            <person name="Rokhsar D.S."/>
        </authorList>
    </citation>
    <scope>NUCLEOTIDE SEQUENCE</scope>
    <source>
        <strain evidence="3">I ESC-2004</strain>
    </source>
</reference>
<evidence type="ECO:0000313" key="1">
    <source>
        <dbReference type="EMBL" id="ELT89742.1"/>
    </source>
</evidence>
<evidence type="ECO:0000313" key="3">
    <source>
        <dbReference type="Proteomes" id="UP000014760"/>
    </source>
</evidence>
<accession>R7TE58</accession>
<dbReference type="EMBL" id="AMQN01032404">
    <property type="status" value="NOT_ANNOTATED_CDS"/>
    <property type="molecule type" value="Genomic_DNA"/>
</dbReference>
<reference evidence="1 3" key="2">
    <citation type="journal article" date="2013" name="Nature">
        <title>Insights into bilaterian evolution from three spiralian genomes.</title>
        <authorList>
            <person name="Simakov O."/>
            <person name="Marletaz F."/>
            <person name="Cho S.J."/>
            <person name="Edsinger-Gonzales E."/>
            <person name="Havlak P."/>
            <person name="Hellsten U."/>
            <person name="Kuo D.H."/>
            <person name="Larsson T."/>
            <person name="Lv J."/>
            <person name="Arendt D."/>
            <person name="Savage R."/>
            <person name="Osoegawa K."/>
            <person name="de Jong P."/>
            <person name="Grimwood J."/>
            <person name="Chapman J.A."/>
            <person name="Shapiro H."/>
            <person name="Aerts A."/>
            <person name="Otillar R.P."/>
            <person name="Terry A.Y."/>
            <person name="Boore J.L."/>
            <person name="Grigoriev I.V."/>
            <person name="Lindberg D.R."/>
            <person name="Seaver E.C."/>
            <person name="Weisblat D.A."/>
            <person name="Putnam N.H."/>
            <person name="Rokhsar D.S."/>
        </authorList>
    </citation>
    <scope>NUCLEOTIDE SEQUENCE</scope>
    <source>
        <strain evidence="1 3">I ESC-2004</strain>
    </source>
</reference>
<feature type="non-terminal residue" evidence="1">
    <location>
        <position position="1"/>
    </location>
</feature>
<dbReference type="Proteomes" id="UP000014760">
    <property type="component" value="Unassembled WGS sequence"/>
</dbReference>
<dbReference type="EMBL" id="KB311203">
    <property type="protein sequence ID" value="ELT89742.1"/>
    <property type="molecule type" value="Genomic_DNA"/>
</dbReference>